<keyword evidence="1" id="KW-1185">Reference proteome</keyword>
<dbReference type="PANTHER" id="PTHR33647">
    <property type="entry name" value="OS01G0793900 PROTEIN"/>
    <property type="match status" value="1"/>
</dbReference>
<dbReference type="OrthoDB" id="610799at2759"/>
<organism evidence="1 2">
    <name type="scientific">Abrus precatorius</name>
    <name type="common">Indian licorice</name>
    <name type="synonym">Glycine abrus</name>
    <dbReference type="NCBI Taxonomy" id="3816"/>
    <lineage>
        <taxon>Eukaryota</taxon>
        <taxon>Viridiplantae</taxon>
        <taxon>Streptophyta</taxon>
        <taxon>Embryophyta</taxon>
        <taxon>Tracheophyta</taxon>
        <taxon>Spermatophyta</taxon>
        <taxon>Magnoliopsida</taxon>
        <taxon>eudicotyledons</taxon>
        <taxon>Gunneridae</taxon>
        <taxon>Pentapetalae</taxon>
        <taxon>rosids</taxon>
        <taxon>fabids</taxon>
        <taxon>Fabales</taxon>
        <taxon>Fabaceae</taxon>
        <taxon>Papilionoideae</taxon>
        <taxon>50 kb inversion clade</taxon>
        <taxon>NPAAA clade</taxon>
        <taxon>indigoferoid/millettioid clade</taxon>
        <taxon>Abreae</taxon>
        <taxon>Abrus</taxon>
    </lineage>
</organism>
<dbReference type="RefSeq" id="XP_027338222.1">
    <property type="nucleotide sequence ID" value="XM_027482421.1"/>
</dbReference>
<dbReference type="KEGG" id="aprc:113852180"/>
<reference evidence="1" key="1">
    <citation type="journal article" date="2019" name="Toxins">
        <title>Detection of Abrin-Like and Prepropulchellin-Like Toxin Genes and Transcripts Using Whole Genome Sequencing and Full-Length Transcript Sequencing of Abrus precatorius.</title>
        <authorList>
            <person name="Hovde B.T."/>
            <person name="Daligault H.E."/>
            <person name="Hanschen E.R."/>
            <person name="Kunde Y.A."/>
            <person name="Johnson M.B."/>
            <person name="Starkenburg S.R."/>
            <person name="Johnson S.L."/>
        </authorList>
    </citation>
    <scope>NUCLEOTIDE SEQUENCE [LARGE SCALE GENOMIC DNA]</scope>
</reference>
<proteinExistence type="predicted"/>
<name>A0A8B8K373_ABRPR</name>
<accession>A0A8B8K373</accession>
<dbReference type="Proteomes" id="UP000694853">
    <property type="component" value="Unplaced"/>
</dbReference>
<dbReference type="GeneID" id="113852180"/>
<dbReference type="PANTHER" id="PTHR33647:SF10">
    <property type="entry name" value="DUF4228 DOMAIN-CONTAINING PROTEIN"/>
    <property type="match status" value="1"/>
</dbReference>
<evidence type="ECO:0000313" key="1">
    <source>
        <dbReference type="Proteomes" id="UP000694853"/>
    </source>
</evidence>
<protein>
    <submittedName>
        <fullName evidence="2">Uncharacterized protein LOC113852180</fullName>
    </submittedName>
</protein>
<evidence type="ECO:0000313" key="2">
    <source>
        <dbReference type="RefSeq" id="XP_027338222.1"/>
    </source>
</evidence>
<sequence length="132" mass="14583">MGNCCKTVSSMDWGGDDWGSLSSKHKRKISSKVFDEVDGLSLGNVEKERLSGALKASTDANGKVKIKISKKELVELLGGREIEEVGAGHGSSAEQVLVRLMKARDYVNNEHHVHDGYHRTWRPVLRSIPEVN</sequence>
<dbReference type="AlphaFoldDB" id="A0A8B8K373"/>
<gene>
    <name evidence="2" type="primary">LOC113852180</name>
</gene>
<reference evidence="2" key="2">
    <citation type="submission" date="2025-08" db="UniProtKB">
        <authorList>
            <consortium name="RefSeq"/>
        </authorList>
    </citation>
    <scope>IDENTIFICATION</scope>
    <source>
        <tissue evidence="2">Young leaves</tissue>
    </source>
</reference>